<keyword evidence="2" id="KW-1133">Transmembrane helix</keyword>
<feature type="region of interest" description="Disordered" evidence="1">
    <location>
        <begin position="618"/>
        <end position="662"/>
    </location>
</feature>
<protein>
    <submittedName>
        <fullName evidence="4">Uncharacterized protein</fullName>
    </submittedName>
</protein>
<evidence type="ECO:0000256" key="3">
    <source>
        <dbReference type="SAM" id="SignalP"/>
    </source>
</evidence>
<name>A0A938XG43_9CLOT</name>
<dbReference type="EMBL" id="JACJKS010000029">
    <property type="protein sequence ID" value="MBM6949442.1"/>
    <property type="molecule type" value="Genomic_DNA"/>
</dbReference>
<feature type="compositionally biased region" description="Gly residues" evidence="1">
    <location>
        <begin position="621"/>
        <end position="635"/>
    </location>
</feature>
<keyword evidence="2" id="KW-0472">Membrane</keyword>
<feature type="transmembrane region" description="Helical" evidence="2">
    <location>
        <begin position="670"/>
        <end position="690"/>
    </location>
</feature>
<evidence type="ECO:0000313" key="4">
    <source>
        <dbReference type="EMBL" id="MBM6949442.1"/>
    </source>
</evidence>
<feature type="signal peptide" evidence="3">
    <location>
        <begin position="1"/>
        <end position="25"/>
    </location>
</feature>
<keyword evidence="3" id="KW-0732">Signal</keyword>
<dbReference type="RefSeq" id="WP_204907436.1">
    <property type="nucleotide sequence ID" value="NZ_JACJKS010000029.1"/>
</dbReference>
<evidence type="ECO:0000313" key="5">
    <source>
        <dbReference type="Proteomes" id="UP000705508"/>
    </source>
</evidence>
<feature type="compositionally biased region" description="Low complexity" evidence="1">
    <location>
        <begin position="636"/>
        <end position="648"/>
    </location>
</feature>
<organism evidence="4 5">
    <name type="scientific">Mordavella massiliensis</name>
    <dbReference type="NCBI Taxonomy" id="1871024"/>
    <lineage>
        <taxon>Bacteria</taxon>
        <taxon>Bacillati</taxon>
        <taxon>Bacillota</taxon>
        <taxon>Clostridia</taxon>
        <taxon>Eubacteriales</taxon>
        <taxon>Clostridiaceae</taxon>
        <taxon>Mordavella</taxon>
    </lineage>
</organism>
<evidence type="ECO:0000256" key="1">
    <source>
        <dbReference type="SAM" id="MobiDB-lite"/>
    </source>
</evidence>
<comment type="caution">
    <text evidence="4">The sequence shown here is derived from an EMBL/GenBank/DDBJ whole genome shotgun (WGS) entry which is preliminary data.</text>
</comment>
<evidence type="ECO:0000256" key="2">
    <source>
        <dbReference type="SAM" id="Phobius"/>
    </source>
</evidence>
<reference evidence="4" key="2">
    <citation type="journal article" date="2021" name="Sci. Rep.">
        <title>The distribution of antibiotic resistance genes in chicken gut microbiota commensals.</title>
        <authorList>
            <person name="Juricova H."/>
            <person name="Matiasovicova J."/>
            <person name="Kubasova T."/>
            <person name="Cejkova D."/>
            <person name="Rychlik I."/>
        </authorList>
    </citation>
    <scope>NUCLEOTIDE SEQUENCE</scope>
    <source>
        <strain evidence="4">An582</strain>
    </source>
</reference>
<sequence>MRKRITGLLLGICLVVSMLPVTSFAAAYMAHSYEEWCDFIERYPGDQFGYGFEISASQGFTWPEEEVTITIEKNLYVNGTWVIPENVTVLNHAQVNGNLSIEGVWKNEVKQITETNYVTGSVRGNVTVKDGGQFVAQNNGSNFSNMTVESGGTLTIDTYGSTYVEPGKTLTLASGAIVNGSGGIQLGGTLCGEGVTLPQSTSITVNGRYSGTQADAVISGDITVLSNVQVSSGTLTVPAGSKLTCSQIYVSPSHSGADTVGILRIDGELAVTSLMLLSGDDTADAGRAEVQLGSEGVLNMQPSSEISSLSPSASITGDGTLKLFAPSDEAGFPYNWPTIVVDYTWPYIDDGLDLALERGYLADTVTIWKSWVEGLQCDHDWVAGTVVGPTCTEEGYTLYTCSKCMATETRDIQPALGHTSDGNTDCSKDTLCTRCGTVLIPSGHQWTADTSQENKIIYTCTRCGQETVYELSLKDDMQIGFSSEALASLSEQALAAGYETVLITSGEADTEDLTEAQQKTAASLSDDVKVFDVTLQAVTYSADGTIEKSEALHDFDGTATVRLPYDLPADMTGRQLKACYLAEDGSTEDKGAVSYSAGTAVFTTDHFSSYAVYTAKTSEQPGGGTGGSGGSGSGSGSSTEEGFSAGSAQGTPSQDHAGTKAVKTGDTNNLTLILLLLSASLAAGCAGMAVRKKK</sequence>
<gene>
    <name evidence="4" type="ORF">H6A20_12455</name>
</gene>
<keyword evidence="2" id="KW-0812">Transmembrane</keyword>
<feature type="chain" id="PRO_5037534373" evidence="3">
    <location>
        <begin position="26"/>
        <end position="694"/>
    </location>
</feature>
<proteinExistence type="predicted"/>
<dbReference type="AlphaFoldDB" id="A0A938XG43"/>
<dbReference type="Proteomes" id="UP000705508">
    <property type="component" value="Unassembled WGS sequence"/>
</dbReference>
<reference evidence="4" key="1">
    <citation type="submission" date="2020-08" db="EMBL/GenBank/DDBJ databases">
        <authorList>
            <person name="Cejkova D."/>
            <person name="Kubasova T."/>
            <person name="Jahodarova E."/>
            <person name="Rychlik I."/>
        </authorList>
    </citation>
    <scope>NUCLEOTIDE SEQUENCE</scope>
    <source>
        <strain evidence="4">An582</strain>
    </source>
</reference>
<accession>A0A938XG43</accession>